<evidence type="ECO:0000313" key="7">
    <source>
        <dbReference type="Proteomes" id="UP001220022"/>
    </source>
</evidence>
<evidence type="ECO:0000256" key="2">
    <source>
        <dbReference type="ARBA" id="ARBA00023125"/>
    </source>
</evidence>
<dbReference type="PANTHER" id="PTHR47752">
    <property type="entry name" value="HTH-TYPE TRANSCRIPTIONAL REPRESSOR FABR"/>
    <property type="match status" value="1"/>
</dbReference>
<accession>A0ABT5YW02</accession>
<name>A0ABT5YW02_9ACTN</name>
<dbReference type="InterPro" id="IPR009057">
    <property type="entry name" value="Homeodomain-like_sf"/>
</dbReference>
<sequence length="218" mass="24579">MSHTLGADQAHKPLGARQAQKLRTRQALLDAGLRLLEHQSLSSLGLRELTREIGVAPAGFYRHFRDMSDLGVALVEESFGSLREMVRAIRGERAKSEEVIDGTVEMIARYVREQRPHFRFIARERYGGVRQVREAIAGELGLFAEELASDLGAQPESAGWSPQDVRMLADLYVDHMVMIATAFLDASPEHPESEREIANIARRQMRLIRLGRLHWLDG</sequence>
<dbReference type="EMBL" id="JARHTQ010000004">
    <property type="protein sequence ID" value="MDF2255771.1"/>
    <property type="molecule type" value="Genomic_DNA"/>
</dbReference>
<dbReference type="Pfam" id="PF00440">
    <property type="entry name" value="TetR_N"/>
    <property type="match status" value="1"/>
</dbReference>
<protein>
    <submittedName>
        <fullName evidence="6">TetR family transcriptional regulator</fullName>
    </submittedName>
</protein>
<gene>
    <name evidence="6" type="ORF">P2L57_08545</name>
</gene>
<dbReference type="PROSITE" id="PS50977">
    <property type="entry name" value="HTH_TETR_2"/>
    <property type="match status" value="1"/>
</dbReference>
<reference evidence="6 7" key="1">
    <citation type="submission" date="2023-03" db="EMBL/GenBank/DDBJ databases">
        <title>Draft genome sequence of type strain Streptomyces ferralitis JCM 14344.</title>
        <authorList>
            <person name="Klaysubun C."/>
            <person name="Duangmal K."/>
        </authorList>
    </citation>
    <scope>NUCLEOTIDE SEQUENCE [LARGE SCALE GENOMIC DNA]</scope>
    <source>
        <strain evidence="6 7">JCM 14344</strain>
    </source>
</reference>
<feature type="DNA-binding region" description="H-T-H motif" evidence="4">
    <location>
        <begin position="45"/>
        <end position="64"/>
    </location>
</feature>
<dbReference type="PANTHER" id="PTHR47752:SF1">
    <property type="entry name" value="HTH-TYPE TRANSCRIPTIONAL REPRESSOR FABR"/>
    <property type="match status" value="1"/>
</dbReference>
<proteinExistence type="predicted"/>
<comment type="caution">
    <text evidence="6">The sequence shown here is derived from an EMBL/GenBank/DDBJ whole genome shotgun (WGS) entry which is preliminary data.</text>
</comment>
<dbReference type="RefSeq" id="WP_275810840.1">
    <property type="nucleotide sequence ID" value="NZ_BAAANM010000019.1"/>
</dbReference>
<organism evidence="6 7">
    <name type="scientific">Streptantibioticus ferralitis</name>
    <dbReference type="NCBI Taxonomy" id="236510"/>
    <lineage>
        <taxon>Bacteria</taxon>
        <taxon>Bacillati</taxon>
        <taxon>Actinomycetota</taxon>
        <taxon>Actinomycetes</taxon>
        <taxon>Kitasatosporales</taxon>
        <taxon>Streptomycetaceae</taxon>
        <taxon>Streptantibioticus</taxon>
    </lineage>
</organism>
<keyword evidence="3" id="KW-0804">Transcription</keyword>
<dbReference type="Proteomes" id="UP001220022">
    <property type="component" value="Unassembled WGS sequence"/>
</dbReference>
<keyword evidence="2 4" id="KW-0238">DNA-binding</keyword>
<evidence type="ECO:0000256" key="1">
    <source>
        <dbReference type="ARBA" id="ARBA00023015"/>
    </source>
</evidence>
<dbReference type="InterPro" id="IPR050692">
    <property type="entry name" value="HTH_transcr_repressor_FabR"/>
</dbReference>
<keyword evidence="1" id="KW-0805">Transcription regulation</keyword>
<evidence type="ECO:0000259" key="5">
    <source>
        <dbReference type="PROSITE" id="PS50977"/>
    </source>
</evidence>
<dbReference type="InterPro" id="IPR054129">
    <property type="entry name" value="DesT_TetR_C"/>
</dbReference>
<dbReference type="Pfam" id="PF21943">
    <property type="entry name" value="TetR_C_46"/>
    <property type="match status" value="1"/>
</dbReference>
<evidence type="ECO:0000256" key="3">
    <source>
        <dbReference type="ARBA" id="ARBA00023163"/>
    </source>
</evidence>
<evidence type="ECO:0000313" key="6">
    <source>
        <dbReference type="EMBL" id="MDF2255771.1"/>
    </source>
</evidence>
<evidence type="ECO:0000256" key="4">
    <source>
        <dbReference type="PROSITE-ProRule" id="PRU00335"/>
    </source>
</evidence>
<dbReference type="Gene3D" id="1.10.357.10">
    <property type="entry name" value="Tetracycline Repressor, domain 2"/>
    <property type="match status" value="1"/>
</dbReference>
<keyword evidence="7" id="KW-1185">Reference proteome</keyword>
<feature type="domain" description="HTH tetR-type" evidence="5">
    <location>
        <begin position="22"/>
        <end position="82"/>
    </location>
</feature>
<dbReference type="Gene3D" id="1.10.10.60">
    <property type="entry name" value="Homeodomain-like"/>
    <property type="match status" value="1"/>
</dbReference>
<dbReference type="InterPro" id="IPR001647">
    <property type="entry name" value="HTH_TetR"/>
</dbReference>
<dbReference type="SUPFAM" id="SSF46689">
    <property type="entry name" value="Homeodomain-like"/>
    <property type="match status" value="1"/>
</dbReference>